<dbReference type="Proteomes" id="UP001175261">
    <property type="component" value="Unassembled WGS sequence"/>
</dbReference>
<feature type="region of interest" description="Disordered" evidence="1">
    <location>
        <begin position="94"/>
        <end position="120"/>
    </location>
</feature>
<accession>A0AA39GAC7</accession>
<keyword evidence="3" id="KW-1185">Reference proteome</keyword>
<sequence length="584" mass="66514">MSEQYLGILATMSRDWPLPGSEVPQERSSASSSGSDWTSRTSSSQGKASTKIYHTTKVLVGNHEHPSKLRWPSFVEPVRPKRGSTYAKPRWERDIRGSEVRRPNHTNKAGQQQHAQEQHDRVRFKHIEKPAPLPSYVAQVAHQLHMVQQTEIEKYLGDPPAGLQLIQLRMVLPRELDSLKVLDETRRSKEVWITRVDWSIIDVHAESMKSLRGALKEINWFMHDMLREDQSRLPRLLLQSPTRATEQSRILLSALRPRVDYAMHLALDTTAAVKKVAASITAELNAQADVILGGIKELEMRAKFGYVQLDHNRSSLGKSVLYGDLEKHFRNYGHHGDTKFESRFLEPHRAELLLLYLLDPANGACGFPESMRESCSVTFSADRLELSADIVGPSAVHPQVAGMRLLEVELEPRLNLITVCPDFTHDWNLSIRSSEHKNVSKIDDKLVMKLSFRPAQRFGPQDVLKQPSIEPFTLGKFGNKVTETRLRTSAIVPWKTTPYLVEIGVTTVWKGINLGIQPRVFWDVQVYGNHWESAVNRVRSDIRRKDWGPDMCDVWTGEEKTMTGRMEGFVKEMLGIQAVLEEYS</sequence>
<gene>
    <name evidence="2" type="ORF">NLU13_9237</name>
</gene>
<feature type="compositionally biased region" description="Low complexity" evidence="1">
    <location>
        <begin position="28"/>
        <end position="44"/>
    </location>
</feature>
<proteinExistence type="predicted"/>
<dbReference type="EMBL" id="JAPDFR010000009">
    <property type="protein sequence ID" value="KAK0383324.1"/>
    <property type="molecule type" value="Genomic_DNA"/>
</dbReference>
<feature type="region of interest" description="Disordered" evidence="1">
    <location>
        <begin position="13"/>
        <end position="52"/>
    </location>
</feature>
<name>A0AA39GAC7_SARSR</name>
<protein>
    <submittedName>
        <fullName evidence="2">Uncharacterized protein</fullName>
    </submittedName>
</protein>
<dbReference type="AlphaFoldDB" id="A0AA39GAC7"/>
<organism evidence="2 3">
    <name type="scientific">Sarocladium strictum</name>
    <name type="common">Black bundle disease fungus</name>
    <name type="synonym">Acremonium strictum</name>
    <dbReference type="NCBI Taxonomy" id="5046"/>
    <lineage>
        <taxon>Eukaryota</taxon>
        <taxon>Fungi</taxon>
        <taxon>Dikarya</taxon>
        <taxon>Ascomycota</taxon>
        <taxon>Pezizomycotina</taxon>
        <taxon>Sordariomycetes</taxon>
        <taxon>Hypocreomycetidae</taxon>
        <taxon>Hypocreales</taxon>
        <taxon>Sarocladiaceae</taxon>
        <taxon>Sarocladium</taxon>
    </lineage>
</organism>
<evidence type="ECO:0000256" key="1">
    <source>
        <dbReference type="SAM" id="MobiDB-lite"/>
    </source>
</evidence>
<evidence type="ECO:0000313" key="3">
    <source>
        <dbReference type="Proteomes" id="UP001175261"/>
    </source>
</evidence>
<comment type="caution">
    <text evidence="2">The sequence shown here is derived from an EMBL/GenBank/DDBJ whole genome shotgun (WGS) entry which is preliminary data.</text>
</comment>
<evidence type="ECO:0000313" key="2">
    <source>
        <dbReference type="EMBL" id="KAK0383324.1"/>
    </source>
</evidence>
<feature type="compositionally biased region" description="Polar residues" evidence="1">
    <location>
        <begin position="106"/>
        <end position="115"/>
    </location>
</feature>
<reference evidence="2" key="1">
    <citation type="submission" date="2022-10" db="EMBL/GenBank/DDBJ databases">
        <title>Determination and structural analysis of whole genome sequence of Sarocladium strictum F4-1.</title>
        <authorList>
            <person name="Hu L."/>
            <person name="Jiang Y."/>
        </authorList>
    </citation>
    <scope>NUCLEOTIDE SEQUENCE</scope>
    <source>
        <strain evidence="2">F4-1</strain>
    </source>
</reference>